<dbReference type="GO" id="GO:0009903">
    <property type="term" value="P:chloroplast avoidance movement"/>
    <property type="evidence" value="ECO:0007669"/>
    <property type="project" value="TreeGrafter"/>
</dbReference>
<keyword evidence="5" id="KW-1185">Reference proteome</keyword>
<accession>A0A067K9R5</accession>
<evidence type="ECO:0000256" key="3">
    <source>
        <dbReference type="SAM" id="MobiDB-lite"/>
    </source>
</evidence>
<feature type="region of interest" description="Disordered" evidence="3">
    <location>
        <begin position="94"/>
        <end position="129"/>
    </location>
</feature>
<gene>
    <name evidence="4" type="ORF">JCGZ_13017</name>
</gene>
<evidence type="ECO:0000313" key="5">
    <source>
        <dbReference type="Proteomes" id="UP000027138"/>
    </source>
</evidence>
<dbReference type="PANTHER" id="PTHR32054">
    <property type="entry name" value="HEAVY CHAIN, PUTATIVE, EXPRESSED-RELATED-RELATED"/>
    <property type="match status" value="1"/>
</dbReference>
<dbReference type="OrthoDB" id="685331at2759"/>
<sequence>MDRRAIDDRRRIGTVKAAINMYGERILEGNSSLKKTQIDLPENSSSRAKELHKAKREMVRYKESRRVAESVTAQAETELSKAKKTVKDLALQIEESNSKAKSKMRDMERLKKSSKREEKSSGFRSSESNKYAQMMREIECVKQELSKLKLDMPYVLEAKMQAEKEIEVANYKLGTNLKSVEELERRLRR</sequence>
<dbReference type="PANTHER" id="PTHR32054:SF2">
    <property type="entry name" value="PROTEIN PLASTID MOVEMENT IMPAIRED 2"/>
    <property type="match status" value="1"/>
</dbReference>
<evidence type="ECO:0000256" key="1">
    <source>
        <dbReference type="ARBA" id="ARBA00005485"/>
    </source>
</evidence>
<dbReference type="AlphaFoldDB" id="A0A067K9R5"/>
<reference evidence="4 5" key="1">
    <citation type="journal article" date="2014" name="PLoS ONE">
        <title>Global Analysis of Gene Expression Profiles in Physic Nut (Jatropha curcas L.) Seedlings Exposed to Salt Stress.</title>
        <authorList>
            <person name="Zhang L."/>
            <person name="Zhang C."/>
            <person name="Wu P."/>
            <person name="Chen Y."/>
            <person name="Li M."/>
            <person name="Jiang H."/>
            <person name="Wu G."/>
        </authorList>
    </citation>
    <scope>NUCLEOTIDE SEQUENCE [LARGE SCALE GENOMIC DNA]</scope>
    <source>
        <strain evidence="5">cv. GZQX0401</strain>
        <tissue evidence="4">Young leaves</tissue>
    </source>
</reference>
<proteinExistence type="inferred from homology"/>
<keyword evidence="2" id="KW-0175">Coiled coil</keyword>
<dbReference type="Proteomes" id="UP000027138">
    <property type="component" value="Unassembled WGS sequence"/>
</dbReference>
<dbReference type="STRING" id="180498.A0A067K9R5"/>
<evidence type="ECO:0000313" key="4">
    <source>
        <dbReference type="EMBL" id="KDP32986.1"/>
    </source>
</evidence>
<evidence type="ECO:0000256" key="2">
    <source>
        <dbReference type="ARBA" id="ARBA00023054"/>
    </source>
</evidence>
<organism evidence="4 5">
    <name type="scientific">Jatropha curcas</name>
    <name type="common">Barbados nut</name>
    <dbReference type="NCBI Taxonomy" id="180498"/>
    <lineage>
        <taxon>Eukaryota</taxon>
        <taxon>Viridiplantae</taxon>
        <taxon>Streptophyta</taxon>
        <taxon>Embryophyta</taxon>
        <taxon>Tracheophyta</taxon>
        <taxon>Spermatophyta</taxon>
        <taxon>Magnoliopsida</taxon>
        <taxon>eudicotyledons</taxon>
        <taxon>Gunneridae</taxon>
        <taxon>Pentapetalae</taxon>
        <taxon>rosids</taxon>
        <taxon>fabids</taxon>
        <taxon>Malpighiales</taxon>
        <taxon>Euphorbiaceae</taxon>
        <taxon>Crotonoideae</taxon>
        <taxon>Jatropheae</taxon>
        <taxon>Jatropha</taxon>
    </lineage>
</organism>
<dbReference type="EMBL" id="KK914568">
    <property type="protein sequence ID" value="KDP32986.1"/>
    <property type="molecule type" value="Genomic_DNA"/>
</dbReference>
<name>A0A067K9R5_JATCU</name>
<protein>
    <submittedName>
        <fullName evidence="4">Uncharacterized protein</fullName>
    </submittedName>
</protein>
<feature type="compositionally biased region" description="Basic and acidic residues" evidence="3">
    <location>
        <begin position="103"/>
        <end position="121"/>
    </location>
</feature>
<dbReference type="GO" id="GO:0005829">
    <property type="term" value="C:cytosol"/>
    <property type="evidence" value="ECO:0007669"/>
    <property type="project" value="TreeGrafter"/>
</dbReference>
<dbReference type="GO" id="GO:0009904">
    <property type="term" value="P:chloroplast accumulation movement"/>
    <property type="evidence" value="ECO:0007669"/>
    <property type="project" value="TreeGrafter"/>
</dbReference>
<comment type="similarity">
    <text evidence="1">Belongs to the WEB family.</text>
</comment>